<evidence type="ECO:0000256" key="1">
    <source>
        <dbReference type="ARBA" id="ARBA00006322"/>
    </source>
</evidence>
<dbReference type="EMBL" id="WVUK01000056">
    <property type="protein sequence ID" value="KAF7493141.1"/>
    <property type="molecule type" value="Genomic_DNA"/>
</dbReference>
<accession>A0A132A2T2</accession>
<dbReference type="VEuPathDB" id="VectorBase:SSCA003538"/>
<evidence type="ECO:0000313" key="5">
    <source>
        <dbReference type="Proteomes" id="UP000070412"/>
    </source>
</evidence>
<dbReference type="AlphaFoldDB" id="A0A132A2T2"/>
<dbReference type="EnsemblMetazoa" id="SSS_7845s_mrna">
    <property type="protein sequence ID" value="KAF7493141.1"/>
    <property type="gene ID" value="SSS_7845"/>
</dbReference>
<name>A0A132A2T2_SARSC</name>
<evidence type="ECO:0000313" key="2">
    <source>
        <dbReference type="EMBL" id="KAF7493141.1"/>
    </source>
</evidence>
<protein>
    <submittedName>
        <fullName evidence="2">UPF0598 protein C8orf82 -like protein</fullName>
    </submittedName>
    <submittedName>
        <fullName evidence="3">UPF0598 protein C8orf82-like protein</fullName>
    </submittedName>
</protein>
<dbReference type="PANTHER" id="PTHR31449">
    <property type="entry name" value="UPF0598 PROTEIN C8ORF82"/>
    <property type="match status" value="1"/>
</dbReference>
<sequence length="236" mass="27898">MIALRLVKNLLKLNLNNLNVVSFCNHSTVVLYEQGQKDPEKPKIREYFYYIDHHGMLFLDDSRMKNFTSCFKEKQFLNFFFKNIRPNKTGRYQNEFPWISLCGVERNFIRCDDVPIVFTSFSPVSSQDSGEDLAQNHKLVIAYSDLTYPFVPESLFMLPERTENSDEDDEIAKHGGRIYHKADQKFGSYGLIRSQLAQEIDNCFVFDNNRRPIAFRWQDKEFRLSNELELIFQKCK</sequence>
<dbReference type="Proteomes" id="UP000070412">
    <property type="component" value="Unassembled WGS sequence"/>
</dbReference>
<gene>
    <name evidence="3" type="ORF">QR98_0035980</name>
    <name evidence="2" type="ORF">SSS_7845</name>
</gene>
<reference evidence="5" key="2">
    <citation type="journal article" date="2020" name="PLoS Negl. Trop. Dis.">
        <title>High-quality nuclear genome for Sarcoptes scabiei-A critical resource for a neglected parasite.</title>
        <authorList>
            <person name="Korhonen P.K."/>
            <person name="Gasser R.B."/>
            <person name="Ma G."/>
            <person name="Wang T."/>
            <person name="Stroehlein A.J."/>
            <person name="Young N.D."/>
            <person name="Ang C.S."/>
            <person name="Fernando D.D."/>
            <person name="Lu H.C."/>
            <person name="Taylor S."/>
            <person name="Reynolds S.L."/>
            <person name="Mofiz E."/>
            <person name="Najaraj S.H."/>
            <person name="Gowda H."/>
            <person name="Madugundu A."/>
            <person name="Renuse S."/>
            <person name="Holt D."/>
            <person name="Pandey A."/>
            <person name="Papenfuss A.T."/>
            <person name="Fischer K."/>
        </authorList>
    </citation>
    <scope>NUCLEOTIDE SEQUENCE [LARGE SCALE GENOMIC DNA]</scope>
</reference>
<reference evidence="4" key="4">
    <citation type="submission" date="2022-06" db="UniProtKB">
        <authorList>
            <consortium name="EnsemblMetazoa"/>
        </authorList>
    </citation>
    <scope>IDENTIFICATION</scope>
</reference>
<reference evidence="2" key="3">
    <citation type="submission" date="2020-01" db="EMBL/GenBank/DDBJ databases">
        <authorList>
            <person name="Korhonen P.K.K."/>
            <person name="Guangxu M.G."/>
            <person name="Wang T.W."/>
            <person name="Stroehlein A.J.S."/>
            <person name="Young N.D."/>
            <person name="Ang C.-S.A."/>
            <person name="Fernando D.W.F."/>
            <person name="Lu H.L."/>
            <person name="Taylor S.T."/>
            <person name="Ehtesham M.E.M."/>
            <person name="Najaraj S.H.N."/>
            <person name="Harsha G.H.G."/>
            <person name="Madugundu A.M."/>
            <person name="Renuse S.R."/>
            <person name="Holt D.H."/>
            <person name="Pandey A.P."/>
            <person name="Papenfuss A.P."/>
            <person name="Gasser R.B.G."/>
            <person name="Fischer K.F."/>
        </authorList>
    </citation>
    <scope>NUCLEOTIDE SEQUENCE</scope>
    <source>
        <strain evidence="2">SSS_KF_BRIS2020</strain>
    </source>
</reference>
<keyword evidence="5" id="KW-1185">Reference proteome</keyword>
<comment type="similarity">
    <text evidence="1">Belongs to the UPF0598 family.</text>
</comment>
<evidence type="ECO:0000313" key="3">
    <source>
        <dbReference type="EMBL" id="KPM05139.1"/>
    </source>
</evidence>
<dbReference type="InterPro" id="IPR028108">
    <property type="entry name" value="DUF4505"/>
</dbReference>
<dbReference type="EMBL" id="JXLN01010113">
    <property type="protein sequence ID" value="KPM05139.1"/>
    <property type="molecule type" value="Genomic_DNA"/>
</dbReference>
<dbReference type="OrthoDB" id="10260024at2759"/>
<proteinExistence type="inferred from homology"/>
<organism evidence="3 6">
    <name type="scientific">Sarcoptes scabiei</name>
    <name type="common">Itch mite</name>
    <name type="synonym">Acarus scabiei</name>
    <dbReference type="NCBI Taxonomy" id="52283"/>
    <lineage>
        <taxon>Eukaryota</taxon>
        <taxon>Metazoa</taxon>
        <taxon>Ecdysozoa</taxon>
        <taxon>Arthropoda</taxon>
        <taxon>Chelicerata</taxon>
        <taxon>Arachnida</taxon>
        <taxon>Acari</taxon>
        <taxon>Acariformes</taxon>
        <taxon>Sarcoptiformes</taxon>
        <taxon>Astigmata</taxon>
        <taxon>Psoroptidia</taxon>
        <taxon>Sarcoptoidea</taxon>
        <taxon>Sarcoptidae</taxon>
        <taxon>Sarcoptinae</taxon>
        <taxon>Sarcoptes</taxon>
    </lineage>
</organism>
<dbReference type="Pfam" id="PF14956">
    <property type="entry name" value="DUF4505"/>
    <property type="match status" value="1"/>
</dbReference>
<evidence type="ECO:0000313" key="6">
    <source>
        <dbReference type="Proteomes" id="UP000616769"/>
    </source>
</evidence>
<reference evidence="3 6" key="1">
    <citation type="journal article" date="2015" name="Parasit. Vectors">
        <title>Draft genome of the scabies mite.</title>
        <authorList>
            <person name="Rider S.D.Jr."/>
            <person name="Morgan M.S."/>
            <person name="Arlian L.G."/>
        </authorList>
    </citation>
    <scope>NUCLEOTIDE SEQUENCE [LARGE SCALE GENOMIC DNA]</scope>
    <source>
        <strain evidence="3">Arlian Lab</strain>
    </source>
</reference>
<dbReference type="Proteomes" id="UP000616769">
    <property type="component" value="Unassembled WGS sequence"/>
</dbReference>
<dbReference type="PANTHER" id="PTHR31449:SF3">
    <property type="entry name" value="UPF0598 PROTEIN C8ORF82"/>
    <property type="match status" value="1"/>
</dbReference>
<evidence type="ECO:0000313" key="4">
    <source>
        <dbReference type="EnsemblMetazoa" id="KAF7493141.1"/>
    </source>
</evidence>